<dbReference type="InterPro" id="IPR006689">
    <property type="entry name" value="Small_GTPase_ARF/SAR"/>
</dbReference>
<dbReference type="InterPro" id="IPR027417">
    <property type="entry name" value="P-loop_NTPase"/>
</dbReference>
<sequence>MSEQNFLEKITGFFKDGLDFSSIKKPSDVLDLPFVELKAFDAQWAPFFEDFEVKTIKELAQFSEPIIIEGLDPEDVNKLAMIAEMLFWRMTQLSEFGEQKKKVVFLGLGNAGKTSALTALSEKYSSIKELLPTRGLARQNTKILGYDLMAYDFGGQSEYREQYFTKADMYFSEADMMVFCIDIQDKDRYNESLDYLKQILETYTKFELFLPVLIVFTKMDPDIANEESINSSRIKIIDDIEKFIDPKFDIGYANSSIFERNSIENLFSLALKRISTSGGVIQELLKTFVKDINARACTLISSTGLVFGSYGETHQEEEMLNNSAAYLQNLYLFHLTTGLQKEDFYSLTYARNNMHFISEYITTSDSGMVYLWILTQDMRQEVLGIPKFREELMPLIGLFL</sequence>
<proteinExistence type="predicted"/>
<dbReference type="Proteomes" id="UP001208689">
    <property type="component" value="Chromosome"/>
</dbReference>
<reference evidence="3" key="1">
    <citation type="submission" date="2022-09" db="EMBL/GenBank/DDBJ databases">
        <title>Actin cytoskeleton and complex cell architecture in an #Asgard archaeon.</title>
        <authorList>
            <person name="Ponce Toledo R.I."/>
            <person name="Schleper C."/>
            <person name="Rodrigues Oliveira T."/>
            <person name="Wollweber F."/>
            <person name="Xu J."/>
            <person name="Rittmann S."/>
            <person name="Klingl A."/>
            <person name="Pilhofer M."/>
        </authorList>
    </citation>
    <scope>NUCLEOTIDE SEQUENCE</scope>
    <source>
        <strain evidence="3">B-35</strain>
    </source>
</reference>
<organism evidence="3 4">
    <name type="scientific">Candidatus Lokiarchaeum ossiferum</name>
    <dbReference type="NCBI Taxonomy" id="2951803"/>
    <lineage>
        <taxon>Archaea</taxon>
        <taxon>Promethearchaeati</taxon>
        <taxon>Promethearchaeota</taxon>
        <taxon>Promethearchaeia</taxon>
        <taxon>Promethearchaeales</taxon>
        <taxon>Promethearchaeaceae</taxon>
        <taxon>Candidatus Lokiarchaeum</taxon>
    </lineage>
</organism>
<dbReference type="SUPFAM" id="SSF52540">
    <property type="entry name" value="P-loop containing nucleoside triphosphate hydrolases"/>
    <property type="match status" value="1"/>
</dbReference>
<evidence type="ECO:0000313" key="3">
    <source>
        <dbReference type="EMBL" id="UYP46759.1"/>
    </source>
</evidence>
<dbReference type="PANTHER" id="PTHR11259:SF2">
    <property type="entry name" value="GH16429P"/>
    <property type="match status" value="1"/>
</dbReference>
<gene>
    <name evidence="3" type="ORF">NEF87_003044</name>
</gene>
<dbReference type="EMBL" id="CP104013">
    <property type="protein sequence ID" value="UYP46759.1"/>
    <property type="molecule type" value="Genomic_DNA"/>
</dbReference>
<keyword evidence="4" id="KW-1185">Reference proteome</keyword>
<name>A0ABY6HW21_9ARCH</name>
<dbReference type="InterPro" id="IPR006762">
    <property type="entry name" value="Gtr1_RagA"/>
</dbReference>
<evidence type="ECO:0000256" key="1">
    <source>
        <dbReference type="ARBA" id="ARBA00022741"/>
    </source>
</evidence>
<accession>A0ABY6HW21</accession>
<dbReference type="Gene3D" id="3.40.50.300">
    <property type="entry name" value="P-loop containing nucleotide triphosphate hydrolases"/>
    <property type="match status" value="1"/>
</dbReference>
<evidence type="ECO:0000256" key="2">
    <source>
        <dbReference type="ARBA" id="ARBA00023134"/>
    </source>
</evidence>
<evidence type="ECO:0000313" key="4">
    <source>
        <dbReference type="Proteomes" id="UP001208689"/>
    </source>
</evidence>
<dbReference type="PROSITE" id="PS51417">
    <property type="entry name" value="ARF"/>
    <property type="match status" value="1"/>
</dbReference>
<keyword evidence="1" id="KW-0547">Nucleotide-binding</keyword>
<dbReference type="PANTHER" id="PTHR11259">
    <property type="entry name" value="RAS-RELATED GTP BINDING RAG/GTR YEAST"/>
    <property type="match status" value="1"/>
</dbReference>
<dbReference type="Pfam" id="PF00025">
    <property type="entry name" value="Arf"/>
    <property type="match status" value="1"/>
</dbReference>
<protein>
    <submittedName>
        <fullName evidence="3">Uncharacterized protein</fullName>
    </submittedName>
</protein>
<keyword evidence="2" id="KW-0342">GTP-binding</keyword>